<dbReference type="Pfam" id="PF12728">
    <property type="entry name" value="HTH_17"/>
    <property type="match status" value="1"/>
</dbReference>
<dbReference type="InterPro" id="IPR010093">
    <property type="entry name" value="SinI_DNA-bd"/>
</dbReference>
<evidence type="ECO:0000313" key="2">
    <source>
        <dbReference type="EMBL" id="QHN35553.1"/>
    </source>
</evidence>
<evidence type="ECO:0000313" key="3">
    <source>
        <dbReference type="Proteomes" id="UP001059836"/>
    </source>
</evidence>
<proteinExistence type="predicted"/>
<feature type="domain" description="Helix-turn-helix" evidence="1">
    <location>
        <begin position="22"/>
        <end position="59"/>
    </location>
</feature>
<keyword evidence="3" id="KW-1185">Reference proteome</keyword>
<dbReference type="NCBIfam" id="TIGR01764">
    <property type="entry name" value="excise"/>
    <property type="match status" value="1"/>
</dbReference>
<dbReference type="Proteomes" id="UP001059836">
    <property type="component" value="Chromosome"/>
</dbReference>
<dbReference type="InterPro" id="IPR041657">
    <property type="entry name" value="HTH_17"/>
</dbReference>
<evidence type="ECO:0000259" key="1">
    <source>
        <dbReference type="Pfam" id="PF12728"/>
    </source>
</evidence>
<protein>
    <submittedName>
        <fullName evidence="2">Helix-turn-helix domain-containing protein</fullName>
    </submittedName>
</protein>
<name>A0ABX6II47_9ACTN</name>
<accession>A0ABX6II47</accession>
<organism evidence="2 3">
    <name type="scientific">Gordonia pseudamarae</name>
    <dbReference type="NCBI Taxonomy" id="2831662"/>
    <lineage>
        <taxon>Bacteria</taxon>
        <taxon>Bacillati</taxon>
        <taxon>Actinomycetota</taxon>
        <taxon>Actinomycetes</taxon>
        <taxon>Mycobacteriales</taxon>
        <taxon>Gordoniaceae</taxon>
        <taxon>Gordonia</taxon>
    </lineage>
</organism>
<dbReference type="EMBL" id="CP045809">
    <property type="protein sequence ID" value="QHN35553.1"/>
    <property type="molecule type" value="Genomic_DNA"/>
</dbReference>
<gene>
    <name evidence="2" type="ORF">GII31_12345</name>
</gene>
<dbReference type="RefSeq" id="WP_213243463.1">
    <property type="nucleotide sequence ID" value="NZ_CP045806.1"/>
</dbReference>
<sequence length="76" mass="8042">MTKHQTDTSAALDRIASSPTADVEDVAAVFGVGRSTAYAAVKAGEWPAIRVRGRVRIPTAWVRGQLHLDVAEPATA</sequence>
<reference evidence="2" key="1">
    <citation type="journal article" date="2021" name="Nat. Microbiol.">
        <title>Cocultivation of an ultrasmall environmental parasitic bacterium with lytic ability against bacteria associated with wastewater foams.</title>
        <authorList>
            <person name="Batinovic S."/>
            <person name="Rose J.J.A."/>
            <person name="Ratcliffe J."/>
            <person name="Seviour R.J."/>
            <person name="Petrovski S."/>
        </authorList>
    </citation>
    <scope>NUCLEOTIDE SEQUENCE</scope>
    <source>
        <strain evidence="2">CON9</strain>
    </source>
</reference>